<dbReference type="Gene3D" id="3.20.20.30">
    <property type="entry name" value="Luciferase-like domain"/>
    <property type="match status" value="1"/>
</dbReference>
<dbReference type="Pfam" id="PF00296">
    <property type="entry name" value="Bac_luciferase"/>
    <property type="match status" value="1"/>
</dbReference>
<dbReference type="InterPro" id="IPR019919">
    <property type="entry name" value="Lucif-like_OxRdtase_MSMEG_2256"/>
</dbReference>
<dbReference type="EMBL" id="AZHW01001085">
    <property type="protein sequence ID" value="ETW94303.1"/>
    <property type="molecule type" value="Genomic_DNA"/>
</dbReference>
<accession>W4L8B9</accession>
<proteinExistence type="predicted"/>
<dbReference type="Proteomes" id="UP000019141">
    <property type="component" value="Unassembled WGS sequence"/>
</dbReference>
<dbReference type="InterPro" id="IPR050564">
    <property type="entry name" value="F420-G6PD/mer"/>
</dbReference>
<sequence length="285" mass="32451">MKLDTQMQVFSFDAITEQAQRFERMGFDCVWTFEAAHDPFMPLALAATATQHLQIGTNISVAFGRSPFTMAQTAWDLQRASGGRFRLGLGTQVRAHVERRFSMPFDHPAARVTDYIRCVRAIWDTFQNGTRPQYQGPFYQFRLMNPFFNPGPIEHPDIPIYLAGVNPRMCRAAGEVANGFHVHPMHSVGYLKSIVLPALEEGAKLNNRSANDIELYAPVFAISGETQAEIDAVEREVRQQIAFYASTPNYRVLLEHHGYDSLGKELSDLMRKGIWQRCRSSFRMR</sequence>
<protein>
    <recommendedName>
        <fullName evidence="1">Luciferase-like domain-containing protein</fullName>
    </recommendedName>
</protein>
<gene>
    <name evidence="2" type="ORF">ETSY1_35450</name>
</gene>
<evidence type="ECO:0000313" key="3">
    <source>
        <dbReference type="Proteomes" id="UP000019141"/>
    </source>
</evidence>
<keyword evidence="3" id="KW-1185">Reference proteome</keyword>
<dbReference type="AlphaFoldDB" id="W4L8B9"/>
<evidence type="ECO:0000259" key="1">
    <source>
        <dbReference type="Pfam" id="PF00296"/>
    </source>
</evidence>
<dbReference type="InterPro" id="IPR036661">
    <property type="entry name" value="Luciferase-like_sf"/>
</dbReference>
<dbReference type="SUPFAM" id="SSF51679">
    <property type="entry name" value="Bacterial luciferase-like"/>
    <property type="match status" value="1"/>
</dbReference>
<dbReference type="PATRIC" id="fig|1429438.4.peg.6673"/>
<dbReference type="NCBIfam" id="TIGR03617">
    <property type="entry name" value="F420_MSMEG_2256"/>
    <property type="match status" value="1"/>
</dbReference>
<comment type="caution">
    <text evidence="2">The sequence shown here is derived from an EMBL/GenBank/DDBJ whole genome shotgun (WGS) entry which is preliminary data.</text>
</comment>
<evidence type="ECO:0000313" key="2">
    <source>
        <dbReference type="EMBL" id="ETW94303.1"/>
    </source>
</evidence>
<organism evidence="2 3">
    <name type="scientific">Entotheonella factor</name>
    <dbReference type="NCBI Taxonomy" id="1429438"/>
    <lineage>
        <taxon>Bacteria</taxon>
        <taxon>Pseudomonadati</taxon>
        <taxon>Nitrospinota/Tectimicrobiota group</taxon>
        <taxon>Candidatus Tectimicrobiota</taxon>
        <taxon>Candidatus Entotheonellia</taxon>
        <taxon>Candidatus Entotheonellales</taxon>
        <taxon>Candidatus Entotheonellaceae</taxon>
        <taxon>Candidatus Entotheonella</taxon>
    </lineage>
</organism>
<dbReference type="GO" id="GO:0016705">
    <property type="term" value="F:oxidoreductase activity, acting on paired donors, with incorporation or reduction of molecular oxygen"/>
    <property type="evidence" value="ECO:0007669"/>
    <property type="project" value="InterPro"/>
</dbReference>
<dbReference type="HOGENOM" id="CLU_027853_5_1_7"/>
<name>W4L8B9_ENTF1</name>
<reference evidence="2 3" key="1">
    <citation type="journal article" date="2014" name="Nature">
        <title>An environmental bacterial taxon with a large and distinct metabolic repertoire.</title>
        <authorList>
            <person name="Wilson M.C."/>
            <person name="Mori T."/>
            <person name="Ruckert C."/>
            <person name="Uria A.R."/>
            <person name="Helf M.J."/>
            <person name="Takada K."/>
            <person name="Gernert C."/>
            <person name="Steffens U.A."/>
            <person name="Heycke N."/>
            <person name="Schmitt S."/>
            <person name="Rinke C."/>
            <person name="Helfrich E.J."/>
            <person name="Brachmann A.O."/>
            <person name="Gurgui C."/>
            <person name="Wakimoto T."/>
            <person name="Kracht M."/>
            <person name="Crusemann M."/>
            <person name="Hentschel U."/>
            <person name="Abe I."/>
            <person name="Matsunaga S."/>
            <person name="Kalinowski J."/>
            <person name="Takeyama H."/>
            <person name="Piel J."/>
        </authorList>
    </citation>
    <scope>NUCLEOTIDE SEQUENCE [LARGE SCALE GENOMIC DNA]</scope>
    <source>
        <strain evidence="3">TSY1</strain>
    </source>
</reference>
<dbReference type="PANTHER" id="PTHR43244">
    <property type="match status" value="1"/>
</dbReference>
<dbReference type="PANTHER" id="PTHR43244:SF2">
    <property type="entry name" value="CONSERVED HYPOTHETICAL ALANINE AND PROLINE-RICH PROTEIN"/>
    <property type="match status" value="1"/>
</dbReference>
<dbReference type="CDD" id="cd01097">
    <property type="entry name" value="Tetrahydromethanopterin_reductase"/>
    <property type="match status" value="1"/>
</dbReference>
<feature type="domain" description="Luciferase-like" evidence="1">
    <location>
        <begin position="8"/>
        <end position="275"/>
    </location>
</feature>
<dbReference type="InterPro" id="IPR011251">
    <property type="entry name" value="Luciferase-like_dom"/>
</dbReference>